<protein>
    <submittedName>
        <fullName evidence="1">P-loop containing nucleoside triphosphate hydrolase protein</fullName>
    </submittedName>
</protein>
<proteinExistence type="predicted"/>
<name>A0ACB8BGF9_9AGAM</name>
<evidence type="ECO:0000313" key="1">
    <source>
        <dbReference type="EMBL" id="KAH7924379.1"/>
    </source>
</evidence>
<sequence>DGVCANIPNCKLLHHTRRCSCQAIVAASQLEQHLRGRKHSAQLNSLPGASRSSGPSLTNGQDALSPTPSVEDAGIRCDVLALGALSLNFRRIRRDSPQSAAAEDPAPGTGDDHGIEVSPDVDFGVIDIEPALRRPMSTRRTLRITMHTEGRVDLTSLRLQSTIQQDSLFSCIPVQRSRVVQKGYPRDIVINFNPSYEGLHQDTLELCFRGHRTDEIFSVHRQLHAIVGSQADHERLKSRGSYIKLRRVNARFRGPTISPTRPPGWTAVQWVRKFKKFKIPKSLVKASQGHDGLIKSTFMPATFDLKTYGDHFGVLLYLEELQLRHKAEKLTLEDVEFTADYPTYKVPIPGLGEMRPSVLIGDYILVKRPQDLPDDVSFKGRVHKVHQEGLSVHFSTEFNTYRGKVFNVRFLVNHMPWQRMHAAVTTPEKPQRLLFPEPSHVRGARVVVQGDTLPFEPLNPLIAQNPEQVQTVAAILSQPPGSVPFVIFGPFGTGKTSTVVEAIHQLLNKDPAIRILACAPSNAAADTLARLLNLNPEVLFRLNATWRKPETTPTILRPFTLLNGNGFFAIPSLERLEGFRVIVSTCVSGGVPWGMGMKRGHFSHIIIDEAGQAMEPAAVIPILTMADARTNVILAGDHQQLGPICHSHIAKTLGLSTSYLARLTERPIYNLVTGRGLTSVVKLLQNFRNHPAIIRFSDDTFYGGELSAAGDPLVINSLLGSNLVQNNFPVLFHSINGKDERETGSPSYFNISDASIVKRYCETLVQNDGVARTAPEDIGVITPYNAQRLRIEALLEGKLSGITVGTVEEFQGQERRVIVISTVRSNDKHTNGTIRHALGFVSDPRRMNVTLTRAQALLVVVGNPLVLGLDPFWRTFLSYVHRGGGWRGTPDIGWDPHETAHPTTSDYQQRAQADGEILVQRLQSVVVDPTNRLAAPEILDA</sequence>
<evidence type="ECO:0000313" key="2">
    <source>
        <dbReference type="Proteomes" id="UP000790709"/>
    </source>
</evidence>
<comment type="caution">
    <text evidence="1">The sequence shown here is derived from an EMBL/GenBank/DDBJ whole genome shotgun (WGS) entry which is preliminary data.</text>
</comment>
<dbReference type="Proteomes" id="UP000790709">
    <property type="component" value="Unassembled WGS sequence"/>
</dbReference>
<feature type="non-terminal residue" evidence="1">
    <location>
        <position position="1"/>
    </location>
</feature>
<keyword evidence="2" id="KW-1185">Reference proteome</keyword>
<accession>A0ACB8BGF9</accession>
<reference evidence="1" key="1">
    <citation type="journal article" date="2021" name="New Phytol.">
        <title>Evolutionary innovations through gain and loss of genes in the ectomycorrhizal Boletales.</title>
        <authorList>
            <person name="Wu G."/>
            <person name="Miyauchi S."/>
            <person name="Morin E."/>
            <person name="Kuo A."/>
            <person name="Drula E."/>
            <person name="Varga T."/>
            <person name="Kohler A."/>
            <person name="Feng B."/>
            <person name="Cao Y."/>
            <person name="Lipzen A."/>
            <person name="Daum C."/>
            <person name="Hundley H."/>
            <person name="Pangilinan J."/>
            <person name="Johnson J."/>
            <person name="Barry K."/>
            <person name="LaButti K."/>
            <person name="Ng V."/>
            <person name="Ahrendt S."/>
            <person name="Min B."/>
            <person name="Choi I.G."/>
            <person name="Park H."/>
            <person name="Plett J.M."/>
            <person name="Magnuson J."/>
            <person name="Spatafora J.W."/>
            <person name="Nagy L.G."/>
            <person name="Henrissat B."/>
            <person name="Grigoriev I.V."/>
            <person name="Yang Z.L."/>
            <person name="Xu J."/>
            <person name="Martin F.M."/>
        </authorList>
    </citation>
    <scope>NUCLEOTIDE SEQUENCE</scope>
    <source>
        <strain evidence="1">KUC20120723A-06</strain>
    </source>
</reference>
<gene>
    <name evidence="1" type="ORF">BV22DRAFT_1013426</name>
</gene>
<dbReference type="EMBL" id="MU266426">
    <property type="protein sequence ID" value="KAH7924379.1"/>
    <property type="molecule type" value="Genomic_DNA"/>
</dbReference>
<keyword evidence="1" id="KW-0378">Hydrolase</keyword>
<organism evidence="1 2">
    <name type="scientific">Leucogyrophana mollusca</name>
    <dbReference type="NCBI Taxonomy" id="85980"/>
    <lineage>
        <taxon>Eukaryota</taxon>
        <taxon>Fungi</taxon>
        <taxon>Dikarya</taxon>
        <taxon>Basidiomycota</taxon>
        <taxon>Agaricomycotina</taxon>
        <taxon>Agaricomycetes</taxon>
        <taxon>Agaricomycetidae</taxon>
        <taxon>Boletales</taxon>
        <taxon>Boletales incertae sedis</taxon>
        <taxon>Leucogyrophana</taxon>
    </lineage>
</organism>